<evidence type="ECO:0000256" key="3">
    <source>
        <dbReference type="SAM" id="MobiDB-lite"/>
    </source>
</evidence>
<dbReference type="PRINTS" id="PR00452">
    <property type="entry name" value="SH3DOMAIN"/>
</dbReference>
<dbReference type="AlphaFoldDB" id="A0A0B7NKS0"/>
<protein>
    <recommendedName>
        <fullName evidence="4">SH3 domain-containing protein</fullName>
    </recommendedName>
</protein>
<feature type="region of interest" description="Disordered" evidence="3">
    <location>
        <begin position="68"/>
        <end position="97"/>
    </location>
</feature>
<dbReference type="STRING" id="35722.A0A0B7NKS0"/>
<dbReference type="Pfam" id="PF00018">
    <property type="entry name" value="SH3_1"/>
    <property type="match status" value="1"/>
</dbReference>
<dbReference type="GO" id="GO:0033565">
    <property type="term" value="C:ESCRT-0 complex"/>
    <property type="evidence" value="ECO:0007669"/>
    <property type="project" value="TreeGrafter"/>
</dbReference>
<dbReference type="PROSITE" id="PS50002">
    <property type="entry name" value="SH3"/>
    <property type="match status" value="1"/>
</dbReference>
<organism evidence="5 6">
    <name type="scientific">Parasitella parasitica</name>
    <dbReference type="NCBI Taxonomy" id="35722"/>
    <lineage>
        <taxon>Eukaryota</taxon>
        <taxon>Fungi</taxon>
        <taxon>Fungi incertae sedis</taxon>
        <taxon>Mucoromycota</taxon>
        <taxon>Mucoromycotina</taxon>
        <taxon>Mucoromycetes</taxon>
        <taxon>Mucorales</taxon>
        <taxon>Mucorineae</taxon>
        <taxon>Mucoraceae</taxon>
        <taxon>Parasitella</taxon>
    </lineage>
</organism>
<dbReference type="Proteomes" id="UP000054107">
    <property type="component" value="Unassembled WGS sequence"/>
</dbReference>
<feature type="domain" description="SH3" evidence="4">
    <location>
        <begin position="104"/>
        <end position="163"/>
    </location>
</feature>
<feature type="compositionally biased region" description="Polar residues" evidence="3">
    <location>
        <begin position="177"/>
        <end position="187"/>
    </location>
</feature>
<dbReference type="Gene3D" id="2.30.30.40">
    <property type="entry name" value="SH3 Domains"/>
    <property type="match status" value="1"/>
</dbReference>
<feature type="region of interest" description="Disordered" evidence="3">
    <location>
        <begin position="169"/>
        <end position="273"/>
    </location>
</feature>
<name>A0A0B7NKS0_9FUNG</name>
<dbReference type="FunFam" id="2.30.30.40:FF:000072">
    <property type="entry name" value="Unconventional Myosin IB"/>
    <property type="match status" value="1"/>
</dbReference>
<dbReference type="InterPro" id="IPR036028">
    <property type="entry name" value="SH3-like_dom_sf"/>
</dbReference>
<feature type="compositionally biased region" description="Pro residues" evidence="3">
    <location>
        <begin position="79"/>
        <end position="97"/>
    </location>
</feature>
<evidence type="ECO:0000313" key="6">
    <source>
        <dbReference type="Proteomes" id="UP000054107"/>
    </source>
</evidence>
<keyword evidence="1 2" id="KW-0728">SH3 domain</keyword>
<evidence type="ECO:0000256" key="1">
    <source>
        <dbReference type="ARBA" id="ARBA00022443"/>
    </source>
</evidence>
<reference evidence="5 6" key="1">
    <citation type="submission" date="2014-09" db="EMBL/GenBank/DDBJ databases">
        <authorList>
            <person name="Ellenberger Sabrina"/>
        </authorList>
    </citation>
    <scope>NUCLEOTIDE SEQUENCE [LARGE SCALE GENOMIC DNA]</scope>
    <source>
        <strain evidence="5 6">CBS 412.66</strain>
    </source>
</reference>
<dbReference type="OrthoDB" id="10255964at2759"/>
<feature type="compositionally biased region" description="Low complexity" evidence="3">
    <location>
        <begin position="68"/>
        <end position="78"/>
    </location>
</feature>
<evidence type="ECO:0000256" key="2">
    <source>
        <dbReference type="PROSITE-ProRule" id="PRU00192"/>
    </source>
</evidence>
<feature type="compositionally biased region" description="Pro residues" evidence="3">
    <location>
        <begin position="199"/>
        <end position="211"/>
    </location>
</feature>
<keyword evidence="6" id="KW-1185">Reference proteome</keyword>
<proteinExistence type="predicted"/>
<dbReference type="GO" id="GO:0043328">
    <property type="term" value="P:protein transport to vacuole involved in ubiquitin-dependent protein catabolic process via the multivesicular body sorting pathway"/>
    <property type="evidence" value="ECO:0007669"/>
    <property type="project" value="TreeGrafter"/>
</dbReference>
<dbReference type="PANTHER" id="PTHR45929:SF3">
    <property type="entry name" value="JAK PATHWAY SIGNAL TRANSDUCTION ADAPTOR MOLECULE"/>
    <property type="match status" value="1"/>
</dbReference>
<dbReference type="EMBL" id="LN734017">
    <property type="protein sequence ID" value="CEP19226.1"/>
    <property type="molecule type" value="Genomic_DNA"/>
</dbReference>
<accession>A0A0B7NKS0</accession>
<dbReference type="PRINTS" id="PR01887">
    <property type="entry name" value="SPECTRNALPHA"/>
</dbReference>
<evidence type="ECO:0000313" key="5">
    <source>
        <dbReference type="EMBL" id="CEP19226.1"/>
    </source>
</evidence>
<dbReference type="InterPro" id="IPR001452">
    <property type="entry name" value="SH3_domain"/>
</dbReference>
<feature type="compositionally biased region" description="Polar residues" evidence="3">
    <location>
        <begin position="233"/>
        <end position="249"/>
    </location>
</feature>
<gene>
    <name evidence="5" type="primary">PARPA_13539.1 scaffold 46959</name>
</gene>
<dbReference type="SMART" id="SM00326">
    <property type="entry name" value="SH3"/>
    <property type="match status" value="1"/>
</dbReference>
<dbReference type="PANTHER" id="PTHR45929">
    <property type="entry name" value="JAK PATHWAY SIGNAL TRANSDUCTION ADAPTOR MOLECULE"/>
    <property type="match status" value="1"/>
</dbReference>
<evidence type="ECO:0000259" key="4">
    <source>
        <dbReference type="PROSITE" id="PS50002"/>
    </source>
</evidence>
<sequence>MSESAFVQHILTSIRNELNMLKSHNYIQPQAYDDILRLLPTDGSCNGRRDVASPFMGFPAPSLGDAMPSPLSSMASPPTAAPAPAPAPATAISPPPYNAPSMENKLGKAEALYDYNGENPSDLTLRRGDIIQLTELINDDWWKGSLNGKTGIFPRNYVKRLEPFISEKKLNPPATPVRNQQHDSYNYSPVPPKQDSYNYPPPPSSYSPAPPQQMQSGGYAPPPQQNIYAPPFAQSNSYAPPPAQNQVSSYAPPPVQQVASTSAAEEPHKESKLAGIGKQVASAATWGFGATRKFLVSCELINLTY</sequence>
<dbReference type="InterPro" id="IPR050670">
    <property type="entry name" value="STAM"/>
</dbReference>
<dbReference type="SUPFAM" id="SSF50044">
    <property type="entry name" value="SH3-domain"/>
    <property type="match status" value="1"/>
</dbReference>